<feature type="region of interest" description="Disordered" evidence="1">
    <location>
        <begin position="38"/>
        <end position="59"/>
    </location>
</feature>
<evidence type="ECO:0000256" key="1">
    <source>
        <dbReference type="SAM" id="MobiDB-lite"/>
    </source>
</evidence>
<keyword evidence="4" id="KW-1185">Reference proteome</keyword>
<evidence type="ECO:0000313" key="3">
    <source>
        <dbReference type="EMBL" id="KAK7801368.1"/>
    </source>
</evidence>
<dbReference type="InterPro" id="IPR011993">
    <property type="entry name" value="PH-like_dom_sf"/>
</dbReference>
<dbReference type="EMBL" id="JBBHLL010000507">
    <property type="protein sequence ID" value="KAK7801368.1"/>
    <property type="molecule type" value="Genomic_DNA"/>
</dbReference>
<accession>A0AAW0HIK7</accession>
<feature type="domain" description="PID" evidence="2">
    <location>
        <begin position="2"/>
        <end position="52"/>
    </location>
</feature>
<dbReference type="GO" id="GO:0035556">
    <property type="term" value="P:intracellular signal transduction"/>
    <property type="evidence" value="ECO:0007669"/>
    <property type="project" value="InterPro"/>
</dbReference>
<dbReference type="InterPro" id="IPR006020">
    <property type="entry name" value="PTB/PI_dom"/>
</dbReference>
<gene>
    <name evidence="3" type="ORF">U0070_009214</name>
</gene>
<dbReference type="Pfam" id="PF00640">
    <property type="entry name" value="PID"/>
    <property type="match status" value="1"/>
</dbReference>
<organism evidence="3 4">
    <name type="scientific">Myodes glareolus</name>
    <name type="common">Bank vole</name>
    <name type="synonym">Clethrionomys glareolus</name>
    <dbReference type="NCBI Taxonomy" id="447135"/>
    <lineage>
        <taxon>Eukaryota</taxon>
        <taxon>Metazoa</taxon>
        <taxon>Chordata</taxon>
        <taxon>Craniata</taxon>
        <taxon>Vertebrata</taxon>
        <taxon>Euteleostomi</taxon>
        <taxon>Mammalia</taxon>
        <taxon>Eutheria</taxon>
        <taxon>Euarchontoglires</taxon>
        <taxon>Glires</taxon>
        <taxon>Rodentia</taxon>
        <taxon>Myomorpha</taxon>
        <taxon>Muroidea</taxon>
        <taxon>Cricetidae</taxon>
        <taxon>Arvicolinae</taxon>
        <taxon>Myodes</taxon>
    </lineage>
</organism>
<evidence type="ECO:0000259" key="2">
    <source>
        <dbReference type="Pfam" id="PF00640"/>
    </source>
</evidence>
<comment type="caution">
    <text evidence="3">The sequence shown here is derived from an EMBL/GenBank/DDBJ whole genome shotgun (WGS) entry which is preliminary data.</text>
</comment>
<dbReference type="Proteomes" id="UP001488838">
    <property type="component" value="Unassembled WGS sequence"/>
</dbReference>
<reference evidence="3 4" key="1">
    <citation type="journal article" date="2023" name="bioRxiv">
        <title>Conserved and derived expression patterns and positive selection on dental genes reveal complex evolutionary context of ever-growing rodent molars.</title>
        <authorList>
            <person name="Calamari Z.T."/>
            <person name="Song A."/>
            <person name="Cohen E."/>
            <person name="Akter M."/>
            <person name="Roy R.D."/>
            <person name="Hallikas O."/>
            <person name="Christensen M.M."/>
            <person name="Li P."/>
            <person name="Marangoni P."/>
            <person name="Jernvall J."/>
            <person name="Klein O.D."/>
        </authorList>
    </citation>
    <scope>NUCLEOTIDE SEQUENCE [LARGE SCALE GENOMIC DNA]</scope>
    <source>
        <strain evidence="3">V071</strain>
    </source>
</reference>
<protein>
    <recommendedName>
        <fullName evidence="2">PID domain-containing protein</fullName>
    </recommendedName>
</protein>
<sequence>MEVRYMGHEEVLLPTRALDFNTQSQVTREAIGLMGEAVPSTKGARKRRKPGSHQANSLLGRSNLKFAECQGLPLCPPAA</sequence>
<dbReference type="InterPro" id="IPR006019">
    <property type="entry name" value="PID_Shc-like"/>
</dbReference>
<proteinExistence type="predicted"/>
<name>A0AAW0HIK7_MYOGA</name>
<dbReference type="AlphaFoldDB" id="A0AAW0HIK7"/>
<dbReference type="SUPFAM" id="SSF50729">
    <property type="entry name" value="PH domain-like"/>
    <property type="match status" value="1"/>
</dbReference>
<dbReference type="PRINTS" id="PR00629">
    <property type="entry name" value="SHCPIDOMAIN"/>
</dbReference>
<dbReference type="Gene3D" id="2.30.29.30">
    <property type="entry name" value="Pleckstrin-homology domain (PH domain)/Phosphotyrosine-binding domain (PTB)"/>
    <property type="match status" value="1"/>
</dbReference>
<evidence type="ECO:0000313" key="4">
    <source>
        <dbReference type="Proteomes" id="UP001488838"/>
    </source>
</evidence>